<organism evidence="2 3">
    <name type="scientific">Halorarum halophilum</name>
    <dbReference type="NCBI Taxonomy" id="2743090"/>
    <lineage>
        <taxon>Archaea</taxon>
        <taxon>Methanobacteriati</taxon>
        <taxon>Methanobacteriota</taxon>
        <taxon>Stenosarchaea group</taxon>
        <taxon>Halobacteria</taxon>
        <taxon>Halobacteriales</taxon>
        <taxon>Haloferacaceae</taxon>
        <taxon>Halorarum</taxon>
    </lineage>
</organism>
<dbReference type="InterPro" id="IPR057744">
    <property type="entry name" value="OTAase-like"/>
</dbReference>
<protein>
    <submittedName>
        <fullName evidence="2">Amidohydrolase family protein</fullName>
    </submittedName>
</protein>
<dbReference type="InterPro" id="IPR051781">
    <property type="entry name" value="Metallo-dep_Hydrolase"/>
</dbReference>
<dbReference type="PANTHER" id="PTHR43135">
    <property type="entry name" value="ALPHA-D-RIBOSE 1-METHYLPHOSPHONATE 5-TRIPHOSPHATE DIPHOSPHATASE"/>
    <property type="match status" value="1"/>
</dbReference>
<dbReference type="Gene3D" id="2.30.40.10">
    <property type="entry name" value="Urease, subunit C, domain 1"/>
    <property type="match status" value="1"/>
</dbReference>
<evidence type="ECO:0000313" key="2">
    <source>
        <dbReference type="EMBL" id="QLG26350.1"/>
    </source>
</evidence>
<dbReference type="GeneID" id="56027526"/>
<dbReference type="Gene3D" id="3.20.20.140">
    <property type="entry name" value="Metal-dependent hydrolases"/>
    <property type="match status" value="1"/>
</dbReference>
<dbReference type="SUPFAM" id="SSF51556">
    <property type="entry name" value="Metallo-dependent hydrolases"/>
    <property type="match status" value="1"/>
</dbReference>
<dbReference type="Pfam" id="PF01979">
    <property type="entry name" value="Amidohydro_1"/>
    <property type="match status" value="1"/>
</dbReference>
<dbReference type="GO" id="GO:0016810">
    <property type="term" value="F:hydrolase activity, acting on carbon-nitrogen (but not peptide) bonds"/>
    <property type="evidence" value="ECO:0007669"/>
    <property type="project" value="InterPro"/>
</dbReference>
<keyword evidence="2" id="KW-0378">Hydrolase</keyword>
<keyword evidence="3" id="KW-1185">Reference proteome</keyword>
<gene>
    <name evidence="2" type="ORF">HUG10_01795</name>
</gene>
<evidence type="ECO:0000259" key="1">
    <source>
        <dbReference type="Pfam" id="PF01979"/>
    </source>
</evidence>
<name>A0A7D5GDR1_9EURY</name>
<dbReference type="InterPro" id="IPR011059">
    <property type="entry name" value="Metal-dep_hydrolase_composite"/>
</dbReference>
<accession>A0A7D5GDR1</accession>
<dbReference type="OrthoDB" id="24954at2157"/>
<reference evidence="2 3" key="1">
    <citation type="submission" date="2020-07" db="EMBL/GenBank/DDBJ databases">
        <title>Gai3-2, isolated from salt lake.</title>
        <authorList>
            <person name="Cui H."/>
            <person name="Shi X."/>
        </authorList>
    </citation>
    <scope>NUCLEOTIDE SEQUENCE [LARGE SCALE GENOMIC DNA]</scope>
    <source>
        <strain evidence="2 3">Gai3-2</strain>
    </source>
</reference>
<dbReference type="EMBL" id="CP058529">
    <property type="protein sequence ID" value="QLG26350.1"/>
    <property type="molecule type" value="Genomic_DNA"/>
</dbReference>
<dbReference type="SUPFAM" id="SSF51338">
    <property type="entry name" value="Composite domain of metallo-dependent hydrolases"/>
    <property type="match status" value="1"/>
</dbReference>
<dbReference type="KEGG" id="halg:HUG10_01795"/>
<dbReference type="InterPro" id="IPR006680">
    <property type="entry name" value="Amidohydro-rel"/>
</dbReference>
<dbReference type="RefSeq" id="WP_179167925.1">
    <property type="nucleotide sequence ID" value="NZ_CP058529.1"/>
</dbReference>
<dbReference type="AlphaFoldDB" id="A0A7D5GDR1"/>
<dbReference type="InterPro" id="IPR032466">
    <property type="entry name" value="Metal_Hydrolase"/>
</dbReference>
<dbReference type="CDD" id="cd01299">
    <property type="entry name" value="Met_dep_hydrolase_A"/>
    <property type="match status" value="1"/>
</dbReference>
<sequence>MLLRELTLVDRDGVRRGDLRVADGELVAVGDLDPRDDEVVADLAGKFALPGLVDAHVHFSLSGERTVDDVVDMTDAELALVEARNARKTLEAGVTGVRAMGARDIDVQLRDRVAAGDVPGPRAVANCRSITATGGHGHHLGREITGPNDARRAVREQAKLGAEFIKFMVTGGVTTPGTDPDEVALTDDELDALVDEAHRRGMHTSTHAHGAAGVTAAVQAGVDTVEHGTFLDEEAIEVMLAEDVTLVPTLSAPYHIVRNVDAATADVRRKTEHVYERHIESFRRAVEAGVRVAGGTDAGTPFNMHGANAAEIEFMSEYGMSPLEAIEAMTATAAEVVGLEGQGTLEAGTHADLLLCDADPTSDPTALNDPALVLKGGEVVGGSDRESRTAFERAGASGSATARAVRSGLD</sequence>
<evidence type="ECO:0000313" key="3">
    <source>
        <dbReference type="Proteomes" id="UP000509750"/>
    </source>
</evidence>
<feature type="domain" description="Amidohydrolase-related" evidence="1">
    <location>
        <begin position="48"/>
        <end position="380"/>
    </location>
</feature>
<dbReference type="PANTHER" id="PTHR43135:SF3">
    <property type="entry name" value="ALPHA-D-RIBOSE 1-METHYLPHOSPHONATE 5-TRIPHOSPHATE DIPHOSPHATASE"/>
    <property type="match status" value="1"/>
</dbReference>
<proteinExistence type="predicted"/>
<dbReference type="Proteomes" id="UP000509750">
    <property type="component" value="Chromosome"/>
</dbReference>